<dbReference type="EMBL" id="JBEOQB010000002">
    <property type="protein sequence ID" value="MEZ0451375.1"/>
    <property type="molecule type" value="Genomic_DNA"/>
</dbReference>
<evidence type="ECO:0000313" key="3">
    <source>
        <dbReference type="Proteomes" id="UP001566204"/>
    </source>
</evidence>
<dbReference type="InterPro" id="IPR012340">
    <property type="entry name" value="NA-bd_OB-fold"/>
</dbReference>
<protein>
    <submittedName>
        <fullName evidence="2">Cold shock domain-containing protein</fullName>
    </submittedName>
</protein>
<keyword evidence="3" id="KW-1185">Reference proteome</keyword>
<feature type="compositionally biased region" description="Basic residues" evidence="1">
    <location>
        <begin position="13"/>
        <end position="22"/>
    </location>
</feature>
<evidence type="ECO:0000313" key="2">
    <source>
        <dbReference type="EMBL" id="MEZ0451375.1"/>
    </source>
</evidence>
<accession>A0ABV4HA52</accession>
<name>A0ABV4HA52_9SPHI</name>
<organism evidence="2 3">
    <name type="scientific">Sphingobacterium thalpophilum</name>
    <dbReference type="NCBI Taxonomy" id="259"/>
    <lineage>
        <taxon>Bacteria</taxon>
        <taxon>Pseudomonadati</taxon>
        <taxon>Bacteroidota</taxon>
        <taxon>Sphingobacteriia</taxon>
        <taxon>Sphingobacteriales</taxon>
        <taxon>Sphingobacteriaceae</taxon>
        <taxon>Sphingobacterium</taxon>
    </lineage>
</organism>
<sequence>MSKSQITFNKKEREKKKMLKKQHKIEKKEFNKTNNDKGKSLEEMFAYVDEYGNISDRPPVKLSETERANLSVAQDTYSLGKVVHYNEASGYGFIRDNETQQSVYFNDRLVGWKLQLNQKVRFKFKTAKQGAQVTEVVPHDSGEEA</sequence>
<proteinExistence type="predicted"/>
<comment type="caution">
    <text evidence="2">The sequence shown here is derived from an EMBL/GenBank/DDBJ whole genome shotgun (WGS) entry which is preliminary data.</text>
</comment>
<dbReference type="Gene3D" id="2.40.50.140">
    <property type="entry name" value="Nucleic acid-binding proteins"/>
    <property type="match status" value="1"/>
</dbReference>
<dbReference type="SUPFAM" id="SSF50249">
    <property type="entry name" value="Nucleic acid-binding proteins"/>
    <property type="match status" value="1"/>
</dbReference>
<evidence type="ECO:0000256" key="1">
    <source>
        <dbReference type="SAM" id="MobiDB-lite"/>
    </source>
</evidence>
<feature type="region of interest" description="Disordered" evidence="1">
    <location>
        <begin position="1"/>
        <end position="22"/>
    </location>
</feature>
<reference evidence="2 3" key="1">
    <citation type="submission" date="2024-06" db="EMBL/GenBank/DDBJ databases">
        <title>Soil Sphingobacterium thalpophilum.</title>
        <authorList>
            <person name="Yang J."/>
            <person name="Li J."/>
        </authorList>
    </citation>
    <scope>NUCLEOTIDE SEQUENCE [LARGE SCALE GENOMIC DNA]</scope>
    <source>
        <strain evidence="2 3">22g91tb</strain>
    </source>
</reference>
<dbReference type="RefSeq" id="WP_265713672.1">
    <property type="nucleotide sequence ID" value="NZ_JALHSB010000001.1"/>
</dbReference>
<gene>
    <name evidence="2" type="ORF">ABTW24_07190</name>
</gene>
<dbReference type="Proteomes" id="UP001566204">
    <property type="component" value="Unassembled WGS sequence"/>
</dbReference>